<evidence type="ECO:0000256" key="1">
    <source>
        <dbReference type="ARBA" id="ARBA00022729"/>
    </source>
</evidence>
<comment type="caution">
    <text evidence="5">The sequence shown here is derived from an EMBL/GenBank/DDBJ whole genome shotgun (WGS) entry which is preliminary data.</text>
</comment>
<reference evidence="5" key="2">
    <citation type="submission" date="2020-11" db="EMBL/GenBank/DDBJ databases">
        <authorList>
            <person name="McCartney M.A."/>
            <person name="Auch B."/>
            <person name="Kono T."/>
            <person name="Mallez S."/>
            <person name="Becker A."/>
            <person name="Gohl D.M."/>
            <person name="Silverstein K.A.T."/>
            <person name="Koren S."/>
            <person name="Bechman K.B."/>
            <person name="Herman A."/>
            <person name="Abrahante J.E."/>
            <person name="Garbe J."/>
        </authorList>
    </citation>
    <scope>NUCLEOTIDE SEQUENCE</scope>
    <source>
        <strain evidence="5">Duluth1</strain>
        <tissue evidence="5">Whole animal</tissue>
    </source>
</reference>
<sequence length="279" mass="31632">MTASMSSLLLDVTTVLMMTPASWATAQSLPELINASCSFTTWYLDIDMEKLSNRNPGSLSTDIYFGENSCTGHKVGNHLIFDYDIESCLTNKKPSEIEMVYTNQLVYAYHDPKHNFIIQSINWTLDISCHTQWDESDRSYVTFNQPTGGNNSSTNSTASILTQFFVDPNFQQEISGNPLNATTGAKVFVKTFVQNVDWTVTMKHLSCYAEPNQNGHGARYYLIKNDFEMDANTHKLSWTDHETQFEFQAFPMTGPDQRLYIKCDATLCDEADVICHRTL</sequence>
<accession>A0A9D4N5C0</accession>
<dbReference type="EMBL" id="JAIWYP010000001">
    <property type="protein sequence ID" value="KAH3889998.1"/>
    <property type="molecule type" value="Genomic_DNA"/>
</dbReference>
<dbReference type="AlphaFoldDB" id="A0A9D4N5C0"/>
<evidence type="ECO:0000313" key="5">
    <source>
        <dbReference type="EMBL" id="KAH3889998.1"/>
    </source>
</evidence>
<keyword evidence="6" id="KW-1185">Reference proteome</keyword>
<dbReference type="SMART" id="SM00241">
    <property type="entry name" value="ZP"/>
    <property type="match status" value="1"/>
</dbReference>
<dbReference type="Pfam" id="PF00100">
    <property type="entry name" value="Zona_pellucida"/>
    <property type="match status" value="1"/>
</dbReference>
<dbReference type="PANTHER" id="PTHR14002:SF54">
    <property type="entry name" value="ZONA PELLUCIDA SPERM-BINDING PROTEIN 2"/>
    <property type="match status" value="1"/>
</dbReference>
<organism evidence="5 6">
    <name type="scientific">Dreissena polymorpha</name>
    <name type="common">Zebra mussel</name>
    <name type="synonym">Mytilus polymorpha</name>
    <dbReference type="NCBI Taxonomy" id="45954"/>
    <lineage>
        <taxon>Eukaryota</taxon>
        <taxon>Metazoa</taxon>
        <taxon>Spiralia</taxon>
        <taxon>Lophotrochozoa</taxon>
        <taxon>Mollusca</taxon>
        <taxon>Bivalvia</taxon>
        <taxon>Autobranchia</taxon>
        <taxon>Heteroconchia</taxon>
        <taxon>Euheterodonta</taxon>
        <taxon>Imparidentia</taxon>
        <taxon>Neoheterodontei</taxon>
        <taxon>Myida</taxon>
        <taxon>Dreissenoidea</taxon>
        <taxon>Dreissenidae</taxon>
        <taxon>Dreissena</taxon>
    </lineage>
</organism>
<keyword evidence="2" id="KW-1015">Disulfide bond</keyword>
<evidence type="ECO:0000259" key="4">
    <source>
        <dbReference type="PROSITE" id="PS51034"/>
    </source>
</evidence>
<dbReference type="Gene3D" id="2.60.40.4100">
    <property type="entry name" value="Zona pellucida, ZP-C domain"/>
    <property type="match status" value="1"/>
</dbReference>
<dbReference type="InterPro" id="IPR042235">
    <property type="entry name" value="ZP-C_dom"/>
</dbReference>
<feature type="chain" id="PRO_5039644048" description="ZP domain-containing protein" evidence="3">
    <location>
        <begin position="25"/>
        <end position="279"/>
    </location>
</feature>
<feature type="signal peptide" evidence="3">
    <location>
        <begin position="1"/>
        <end position="24"/>
    </location>
</feature>
<protein>
    <recommendedName>
        <fullName evidence="4">ZP domain-containing protein</fullName>
    </recommendedName>
</protein>
<dbReference type="PANTHER" id="PTHR14002">
    <property type="entry name" value="ENDOGLIN/TGF-BETA RECEPTOR TYPE III"/>
    <property type="match status" value="1"/>
</dbReference>
<dbReference type="PROSITE" id="PS51034">
    <property type="entry name" value="ZP_2"/>
    <property type="match status" value="1"/>
</dbReference>
<dbReference type="InterPro" id="IPR001507">
    <property type="entry name" value="ZP_dom"/>
</dbReference>
<dbReference type="Proteomes" id="UP000828390">
    <property type="component" value="Unassembled WGS sequence"/>
</dbReference>
<evidence type="ECO:0000256" key="2">
    <source>
        <dbReference type="ARBA" id="ARBA00023157"/>
    </source>
</evidence>
<gene>
    <name evidence="5" type="ORF">DPMN_014065</name>
</gene>
<dbReference type="InterPro" id="IPR055355">
    <property type="entry name" value="ZP-C"/>
</dbReference>
<proteinExistence type="predicted"/>
<name>A0A9D4N5C0_DREPO</name>
<dbReference type="OrthoDB" id="6132182at2759"/>
<evidence type="ECO:0000256" key="3">
    <source>
        <dbReference type="SAM" id="SignalP"/>
    </source>
</evidence>
<dbReference type="Gene3D" id="2.60.40.3210">
    <property type="entry name" value="Zona pellucida, ZP-N domain"/>
    <property type="match status" value="1"/>
</dbReference>
<evidence type="ECO:0000313" key="6">
    <source>
        <dbReference type="Proteomes" id="UP000828390"/>
    </source>
</evidence>
<keyword evidence="1 3" id="KW-0732">Signal</keyword>
<reference evidence="5" key="1">
    <citation type="journal article" date="2019" name="bioRxiv">
        <title>The Genome of the Zebra Mussel, Dreissena polymorpha: A Resource for Invasive Species Research.</title>
        <authorList>
            <person name="McCartney M.A."/>
            <person name="Auch B."/>
            <person name="Kono T."/>
            <person name="Mallez S."/>
            <person name="Zhang Y."/>
            <person name="Obille A."/>
            <person name="Becker A."/>
            <person name="Abrahante J.E."/>
            <person name="Garbe J."/>
            <person name="Badalamenti J.P."/>
            <person name="Herman A."/>
            <person name="Mangelson H."/>
            <person name="Liachko I."/>
            <person name="Sullivan S."/>
            <person name="Sone E.D."/>
            <person name="Koren S."/>
            <person name="Silverstein K.A.T."/>
            <person name="Beckman K.B."/>
            <person name="Gohl D.M."/>
        </authorList>
    </citation>
    <scope>NUCLEOTIDE SEQUENCE</scope>
    <source>
        <strain evidence="5">Duluth1</strain>
        <tissue evidence="5">Whole animal</tissue>
    </source>
</reference>
<feature type="domain" description="ZP" evidence="4">
    <location>
        <begin position="36"/>
        <end position="279"/>
    </location>
</feature>